<comment type="pathway">
    <text evidence="2">Carbohydrate biosynthesis; dTDP-L-rhamnose biosynthesis.</text>
</comment>
<comment type="similarity">
    <text evidence="1 2">Belongs to the dTDP-4-dehydrorhamnose reductase family.</text>
</comment>
<evidence type="ECO:0000259" key="3">
    <source>
        <dbReference type="Pfam" id="PF04321"/>
    </source>
</evidence>
<dbReference type="InterPro" id="IPR005913">
    <property type="entry name" value="dTDP_dehydrorham_reduct"/>
</dbReference>
<gene>
    <name evidence="4" type="ORF">E3O65_00175</name>
</gene>
<comment type="caution">
    <text evidence="4">The sequence shown here is derived from an EMBL/GenBank/DDBJ whole genome shotgun (WGS) entry which is preliminary data.</text>
</comment>
<dbReference type="InterPro" id="IPR036291">
    <property type="entry name" value="NAD(P)-bd_dom_sf"/>
</dbReference>
<keyword evidence="2" id="KW-0560">Oxidoreductase</keyword>
<evidence type="ECO:0000256" key="1">
    <source>
        <dbReference type="ARBA" id="ARBA00010944"/>
    </source>
</evidence>
<evidence type="ECO:0000256" key="2">
    <source>
        <dbReference type="RuleBase" id="RU364082"/>
    </source>
</evidence>
<protein>
    <recommendedName>
        <fullName evidence="2">dTDP-4-dehydrorhamnose reductase</fullName>
        <ecNumber evidence="2">1.1.1.133</ecNumber>
    </recommendedName>
</protein>
<dbReference type="InterPro" id="IPR029903">
    <property type="entry name" value="RmlD-like-bd"/>
</dbReference>
<dbReference type="Pfam" id="PF04321">
    <property type="entry name" value="RmlD_sub_bind"/>
    <property type="match status" value="1"/>
</dbReference>
<dbReference type="EMBL" id="SOGJ01000003">
    <property type="protein sequence ID" value="TFD01957.1"/>
    <property type="molecule type" value="Genomic_DNA"/>
</dbReference>
<proteinExistence type="inferred from homology"/>
<feature type="domain" description="RmlD-like substrate binding" evidence="3">
    <location>
        <begin position="5"/>
        <end position="225"/>
    </location>
</feature>
<keyword evidence="2" id="KW-0521">NADP</keyword>
<accession>A0ABY2JE80</accession>
<organism evidence="4 5">
    <name type="scientific">Cryobacterium breve</name>
    <dbReference type="NCBI Taxonomy" id="1259258"/>
    <lineage>
        <taxon>Bacteria</taxon>
        <taxon>Bacillati</taxon>
        <taxon>Actinomycetota</taxon>
        <taxon>Actinomycetes</taxon>
        <taxon>Micrococcales</taxon>
        <taxon>Microbacteriaceae</taxon>
        <taxon>Cryobacterium</taxon>
    </lineage>
</organism>
<dbReference type="Gene3D" id="3.40.50.720">
    <property type="entry name" value="NAD(P)-binding Rossmann-like Domain"/>
    <property type="match status" value="1"/>
</dbReference>
<name>A0ABY2JE80_9MICO</name>
<dbReference type="EC" id="1.1.1.133" evidence="2"/>
<dbReference type="Proteomes" id="UP000298355">
    <property type="component" value="Unassembled WGS sequence"/>
</dbReference>
<dbReference type="SUPFAM" id="SSF51735">
    <property type="entry name" value="NAD(P)-binding Rossmann-fold domains"/>
    <property type="match status" value="1"/>
</dbReference>
<dbReference type="RefSeq" id="WP_134361739.1">
    <property type="nucleotide sequence ID" value="NZ_SOGJ01000003.1"/>
</dbReference>
<dbReference type="PANTHER" id="PTHR10491">
    <property type="entry name" value="DTDP-4-DEHYDRORHAMNOSE REDUCTASE"/>
    <property type="match status" value="1"/>
</dbReference>
<comment type="function">
    <text evidence="2">Catalyzes the reduction of dTDP-6-deoxy-L-lyxo-4-hexulose to yield dTDP-L-rhamnose.</text>
</comment>
<reference evidence="4 5" key="1">
    <citation type="submission" date="2019-03" db="EMBL/GenBank/DDBJ databases">
        <title>Genomics of glacier-inhabiting Cryobacterium strains.</title>
        <authorList>
            <person name="Liu Q."/>
            <person name="Xin Y.-H."/>
        </authorList>
    </citation>
    <scope>NUCLEOTIDE SEQUENCE [LARGE SCALE GENOMIC DNA]</scope>
    <source>
        <strain evidence="4 5">TMT4-23</strain>
    </source>
</reference>
<evidence type="ECO:0000313" key="4">
    <source>
        <dbReference type="EMBL" id="TFD01957.1"/>
    </source>
</evidence>
<evidence type="ECO:0000313" key="5">
    <source>
        <dbReference type="Proteomes" id="UP000298355"/>
    </source>
</evidence>
<dbReference type="PANTHER" id="PTHR10491:SF4">
    <property type="entry name" value="METHIONINE ADENOSYLTRANSFERASE 2 SUBUNIT BETA"/>
    <property type="match status" value="1"/>
</dbReference>
<sequence length="248" mass="26811">MDAAVVATPAAVIINLAAYTDVSGARQQNGDKDGSCYRINVHGAGNVARACARAGKHFVQVSTDYVFEGDRQGPYLETDDGDARTDWYGVTKRDAEDLIKQADVGWAIVRLSFPYQQHSDRKPDLVRRIAEQLHTGTITPMFHDQVITPTFTDDAVGTLAEVARTGAHGVFHAVGPEWLSPHEVGVRVAQSLGLDATAVPSSSLQDYIDQGGRPFPKSLRMSRAATGSALNQPVHCLNDALLLPGWDF</sequence>
<keyword evidence="5" id="KW-1185">Reference proteome</keyword>